<evidence type="ECO:0000259" key="1">
    <source>
        <dbReference type="PROSITE" id="PS51819"/>
    </source>
</evidence>
<evidence type="ECO:0000313" key="3">
    <source>
        <dbReference type="Proteomes" id="UP000564806"/>
    </source>
</evidence>
<reference evidence="2" key="1">
    <citation type="submission" date="2020-06" db="EMBL/GenBank/DDBJ databases">
        <title>Paenibacillus sp. nov., isolated from soil.</title>
        <authorList>
            <person name="Seo Y.L."/>
        </authorList>
    </citation>
    <scope>NUCLEOTIDE SEQUENCE [LARGE SCALE GENOMIC DNA]</scope>
    <source>
        <strain evidence="2">JW14</strain>
    </source>
</reference>
<dbReference type="Gene3D" id="3.10.180.10">
    <property type="entry name" value="2,3-Dihydroxybiphenyl 1,2-Dioxygenase, domain 1"/>
    <property type="match status" value="1"/>
</dbReference>
<sequence>MIIKEVTLWTGNLEKTRSYYRDKLELEISAEAPGQFAVQIGTTKVTFHAIDMPEKPYYHLAFNIPAQQFAEAKAWAKSRLTLNEVKGEDEVFFESWNAHAFYFEDPSGNLLEFIARHNLEHPAEVPFSASALLGVSEVGIVTDEVLPLVRQLNDFGIPSWGEVSEGFTPVGDETGLGIVVKRGRQWFFSNLNAEFYPLEMLVEGIGRLSFPELNVVNKKTNDID</sequence>
<organism evidence="2 3">
    <name type="scientific">Paenibacillus agri</name>
    <dbReference type="NCBI Taxonomy" id="2744309"/>
    <lineage>
        <taxon>Bacteria</taxon>
        <taxon>Bacillati</taxon>
        <taxon>Bacillota</taxon>
        <taxon>Bacilli</taxon>
        <taxon>Bacillales</taxon>
        <taxon>Paenibacillaceae</taxon>
        <taxon>Paenibacillus</taxon>
    </lineage>
</organism>
<dbReference type="Proteomes" id="UP000564806">
    <property type="component" value="Unassembled WGS sequence"/>
</dbReference>
<name>A0A850ES62_9BACL</name>
<dbReference type="InterPro" id="IPR037523">
    <property type="entry name" value="VOC_core"/>
</dbReference>
<feature type="domain" description="VOC" evidence="1">
    <location>
        <begin position="2"/>
        <end position="116"/>
    </location>
</feature>
<dbReference type="Pfam" id="PF00903">
    <property type="entry name" value="Glyoxalase"/>
    <property type="match status" value="1"/>
</dbReference>
<dbReference type="InterPro" id="IPR004360">
    <property type="entry name" value="Glyas_Fos-R_dOase_dom"/>
</dbReference>
<dbReference type="AlphaFoldDB" id="A0A850ES62"/>
<keyword evidence="3" id="KW-1185">Reference proteome</keyword>
<dbReference type="PROSITE" id="PS51819">
    <property type="entry name" value="VOC"/>
    <property type="match status" value="1"/>
</dbReference>
<dbReference type="RefSeq" id="WP_175372607.1">
    <property type="nucleotide sequence ID" value="NZ_JABWCS010000213.1"/>
</dbReference>
<protein>
    <submittedName>
        <fullName evidence="2">VOC family protein</fullName>
    </submittedName>
</protein>
<gene>
    <name evidence="2" type="ORF">HPT30_17310</name>
</gene>
<proteinExistence type="predicted"/>
<dbReference type="EMBL" id="JABWCS010000213">
    <property type="protein sequence ID" value="NUU62104.1"/>
    <property type="molecule type" value="Genomic_DNA"/>
</dbReference>
<comment type="caution">
    <text evidence="2">The sequence shown here is derived from an EMBL/GenBank/DDBJ whole genome shotgun (WGS) entry which is preliminary data.</text>
</comment>
<accession>A0A850ES62</accession>
<dbReference type="InterPro" id="IPR029068">
    <property type="entry name" value="Glyas_Bleomycin-R_OHBP_Dase"/>
</dbReference>
<evidence type="ECO:0000313" key="2">
    <source>
        <dbReference type="EMBL" id="NUU62104.1"/>
    </source>
</evidence>
<dbReference type="SUPFAM" id="SSF54593">
    <property type="entry name" value="Glyoxalase/Bleomycin resistance protein/Dihydroxybiphenyl dioxygenase"/>
    <property type="match status" value="1"/>
</dbReference>